<evidence type="ECO:0000256" key="4">
    <source>
        <dbReference type="ARBA" id="ARBA00023102"/>
    </source>
</evidence>
<evidence type="ECO:0000313" key="8">
    <source>
        <dbReference type="EMBL" id="HFB55332.1"/>
    </source>
</evidence>
<dbReference type="NCBIfam" id="NF002114">
    <property type="entry name" value="PRK00951.2-4"/>
    <property type="match status" value="1"/>
</dbReference>
<dbReference type="HAMAP" id="MF_00076">
    <property type="entry name" value="HisB"/>
    <property type="match status" value="1"/>
</dbReference>
<dbReference type="EC" id="4.2.1.19" evidence="6 7"/>
<dbReference type="NCBIfam" id="NF002111">
    <property type="entry name" value="PRK00951.2-1"/>
    <property type="match status" value="1"/>
</dbReference>
<reference evidence="8" key="1">
    <citation type="journal article" date="2020" name="mSystems">
        <title>Genome- and Community-Level Interaction Insights into Carbon Utilization and Element Cycling Functions of Hydrothermarchaeota in Hydrothermal Sediment.</title>
        <authorList>
            <person name="Zhou Z."/>
            <person name="Liu Y."/>
            <person name="Xu W."/>
            <person name="Pan J."/>
            <person name="Luo Z.H."/>
            <person name="Li M."/>
        </authorList>
    </citation>
    <scope>NUCLEOTIDE SEQUENCE [LARGE SCALE GENOMIC DNA]</scope>
    <source>
        <strain evidence="8">HyVt-489</strain>
    </source>
</reference>
<comment type="catalytic activity">
    <reaction evidence="6 7">
        <text>D-erythro-1-(imidazol-4-yl)glycerol 3-phosphate = 3-(imidazol-4-yl)-2-oxopropyl phosphate + H2O</text>
        <dbReference type="Rhea" id="RHEA:11040"/>
        <dbReference type="ChEBI" id="CHEBI:15377"/>
        <dbReference type="ChEBI" id="CHEBI:57766"/>
        <dbReference type="ChEBI" id="CHEBI:58278"/>
        <dbReference type="EC" id="4.2.1.19"/>
    </reaction>
</comment>
<keyword evidence="3 6" id="KW-0028">Amino-acid biosynthesis</keyword>
<dbReference type="GO" id="GO:0000105">
    <property type="term" value="P:L-histidine biosynthetic process"/>
    <property type="evidence" value="ECO:0007669"/>
    <property type="project" value="UniProtKB-UniRule"/>
</dbReference>
<dbReference type="InterPro" id="IPR038494">
    <property type="entry name" value="IGPD_sf"/>
</dbReference>
<dbReference type="Pfam" id="PF00475">
    <property type="entry name" value="IGPD"/>
    <property type="match status" value="1"/>
</dbReference>
<name>A0A7C3G9D3_9PROT</name>
<evidence type="ECO:0000256" key="7">
    <source>
        <dbReference type="RuleBase" id="RU000599"/>
    </source>
</evidence>
<keyword evidence="6" id="KW-0963">Cytoplasm</keyword>
<comment type="caution">
    <text evidence="8">The sequence shown here is derived from an EMBL/GenBank/DDBJ whole genome shotgun (WGS) entry which is preliminary data.</text>
</comment>
<keyword evidence="5 6" id="KW-0456">Lyase</keyword>
<evidence type="ECO:0000256" key="2">
    <source>
        <dbReference type="ARBA" id="ARBA00016664"/>
    </source>
</evidence>
<dbReference type="Gene3D" id="3.30.230.40">
    <property type="entry name" value="Imidazole glycerol phosphate dehydratase, domain 1"/>
    <property type="match status" value="2"/>
</dbReference>
<dbReference type="InterPro" id="IPR020565">
    <property type="entry name" value="ImidazoleglycerP_deHydtase_CS"/>
</dbReference>
<dbReference type="GO" id="GO:0004424">
    <property type="term" value="F:imidazoleglycerol-phosphate dehydratase activity"/>
    <property type="evidence" value="ECO:0007669"/>
    <property type="project" value="UniProtKB-UniRule"/>
</dbReference>
<dbReference type="PANTHER" id="PTHR23133:SF2">
    <property type="entry name" value="IMIDAZOLEGLYCEROL-PHOSPHATE DEHYDRATASE"/>
    <property type="match status" value="1"/>
</dbReference>
<dbReference type="InterPro" id="IPR000807">
    <property type="entry name" value="ImidazoleglycerolP_deHydtase"/>
</dbReference>
<dbReference type="PROSITE" id="PS00954">
    <property type="entry name" value="IGP_DEHYDRATASE_1"/>
    <property type="match status" value="1"/>
</dbReference>
<dbReference type="EMBL" id="DRMN01000348">
    <property type="protein sequence ID" value="HFB55332.1"/>
    <property type="molecule type" value="Genomic_DNA"/>
</dbReference>
<dbReference type="PROSITE" id="PS00955">
    <property type="entry name" value="IGP_DEHYDRATASE_2"/>
    <property type="match status" value="1"/>
</dbReference>
<evidence type="ECO:0000256" key="3">
    <source>
        <dbReference type="ARBA" id="ARBA00022605"/>
    </source>
</evidence>
<dbReference type="PANTHER" id="PTHR23133">
    <property type="entry name" value="IMIDAZOLEGLYCEROL-PHOSPHATE DEHYDRATASE HIS7"/>
    <property type="match status" value="1"/>
</dbReference>
<comment type="pathway">
    <text evidence="1 6 7">Amino-acid biosynthesis; L-histidine biosynthesis; L-histidine from 5-phospho-alpha-D-ribose 1-diphosphate: step 6/9.</text>
</comment>
<protein>
    <recommendedName>
        <fullName evidence="2 6">Imidazoleglycerol-phosphate dehydratase</fullName>
        <shortName evidence="6">IGPD</shortName>
        <ecNumber evidence="6 7">4.2.1.19</ecNumber>
    </recommendedName>
</protein>
<gene>
    <name evidence="6 8" type="primary">hisB</name>
    <name evidence="8" type="ORF">ENJ46_05355</name>
</gene>
<organism evidence="8">
    <name type="scientific">Hellea balneolensis</name>
    <dbReference type="NCBI Taxonomy" id="287478"/>
    <lineage>
        <taxon>Bacteria</taxon>
        <taxon>Pseudomonadati</taxon>
        <taxon>Pseudomonadota</taxon>
        <taxon>Alphaproteobacteria</taxon>
        <taxon>Maricaulales</taxon>
        <taxon>Robiginitomaculaceae</taxon>
        <taxon>Hellea</taxon>
    </lineage>
</organism>
<evidence type="ECO:0000256" key="6">
    <source>
        <dbReference type="HAMAP-Rule" id="MF_00076"/>
    </source>
</evidence>
<sequence>MAKRQVKIRDFRGALPGRVRLSIGSSEENDIALAAFGVATDTPRRERIGEAHRTTKETDISVRVNLDDLTSTKISTGIGFFDHMLESFAKHGNFGLVLACKGDTHIDAHHSIEDCALALGTAMKQALGDKAGIGRFGADALSASLPMDETRVDVVIDLSGRAAFRFEGNFSTDHAGDFPAEMCPHFFESLSQTLGAAIHITVSGKNTHHMIEACFKGVGRALAPALKRDGDQIPSTKGIL</sequence>
<evidence type="ECO:0000256" key="5">
    <source>
        <dbReference type="ARBA" id="ARBA00023239"/>
    </source>
</evidence>
<comment type="subcellular location">
    <subcellularLocation>
        <location evidence="6 7">Cytoplasm</location>
    </subcellularLocation>
</comment>
<dbReference type="FunFam" id="3.30.230.40:FF:000003">
    <property type="entry name" value="Imidazoleglycerol-phosphate dehydratase HisB"/>
    <property type="match status" value="1"/>
</dbReference>
<dbReference type="SUPFAM" id="SSF54211">
    <property type="entry name" value="Ribosomal protein S5 domain 2-like"/>
    <property type="match status" value="2"/>
</dbReference>
<accession>A0A7C3G9D3</accession>
<comment type="similarity">
    <text evidence="6 7">Belongs to the imidazoleglycerol-phosphate dehydratase family.</text>
</comment>
<dbReference type="AlphaFoldDB" id="A0A7C3G9D3"/>
<dbReference type="GO" id="GO:0005737">
    <property type="term" value="C:cytoplasm"/>
    <property type="evidence" value="ECO:0007669"/>
    <property type="project" value="UniProtKB-SubCell"/>
</dbReference>
<dbReference type="Proteomes" id="UP000886042">
    <property type="component" value="Unassembled WGS sequence"/>
</dbReference>
<proteinExistence type="inferred from homology"/>
<dbReference type="UniPathway" id="UPA00031">
    <property type="reaction ID" value="UER00011"/>
</dbReference>
<dbReference type="FunFam" id="3.30.230.40:FF:000001">
    <property type="entry name" value="Imidazoleglycerol-phosphate dehydratase HisB"/>
    <property type="match status" value="1"/>
</dbReference>
<dbReference type="CDD" id="cd07914">
    <property type="entry name" value="IGPD"/>
    <property type="match status" value="1"/>
</dbReference>
<dbReference type="InterPro" id="IPR020568">
    <property type="entry name" value="Ribosomal_Su5_D2-typ_SF"/>
</dbReference>
<keyword evidence="4 6" id="KW-0368">Histidine biosynthesis</keyword>
<evidence type="ECO:0000256" key="1">
    <source>
        <dbReference type="ARBA" id="ARBA00005047"/>
    </source>
</evidence>